<dbReference type="AlphaFoldDB" id="A0A1G8I492"/>
<feature type="transmembrane region" description="Helical" evidence="7">
    <location>
        <begin position="198"/>
        <end position="216"/>
    </location>
</feature>
<evidence type="ECO:0000256" key="7">
    <source>
        <dbReference type="SAM" id="Phobius"/>
    </source>
</evidence>
<evidence type="ECO:0000259" key="8">
    <source>
        <dbReference type="Pfam" id="PF00892"/>
    </source>
</evidence>
<name>A0A1G8I492_9RHOB</name>
<dbReference type="Proteomes" id="UP000199093">
    <property type="component" value="Unassembled WGS sequence"/>
</dbReference>
<sequence>MVLAMTLFAVEDSLFKSVAPALPPGEATAIFGLSGLLIYAVLTWRAGEPVFHPDMIRPRLLLRTGFEIMGRLFFALALAWTPLSVTSSILQAAPLVVTAGAALLLGERVGPRRWIAMTVGFAGVLLILRPTPEAFRVDALLAVAGMVGFAMRDLFTRAAPPAVSSRQLGILGFAVVTVAGLLLLPLDPAPPRLPLPAEWGRLLLTGVVGVAAYTALTRAMRSGDVSVVAPFRYSRLLVALVFAFVFFGERPDLWTLAGGALIVASGVYTLLRDTRTGPPPPDAVKPVDHQNREAPK</sequence>
<comment type="similarity">
    <text evidence="2">Belongs to the drug/metabolite transporter (DMT) superfamily. 10 TMS drug/metabolite exporter (DME) (TC 2.A.7.3) family.</text>
</comment>
<feature type="region of interest" description="Disordered" evidence="6">
    <location>
        <begin position="275"/>
        <end position="296"/>
    </location>
</feature>
<dbReference type="OrthoDB" id="7165334at2"/>
<dbReference type="SUPFAM" id="SSF103481">
    <property type="entry name" value="Multidrug resistance efflux transporter EmrE"/>
    <property type="match status" value="2"/>
</dbReference>
<dbReference type="PANTHER" id="PTHR22911:SF6">
    <property type="entry name" value="SOLUTE CARRIER FAMILY 35 MEMBER G1"/>
    <property type="match status" value="1"/>
</dbReference>
<dbReference type="GO" id="GO:0016020">
    <property type="term" value="C:membrane"/>
    <property type="evidence" value="ECO:0007669"/>
    <property type="project" value="UniProtKB-SubCell"/>
</dbReference>
<gene>
    <name evidence="9" type="ORF">SAMN04487993_1001210</name>
</gene>
<evidence type="ECO:0000256" key="4">
    <source>
        <dbReference type="ARBA" id="ARBA00022989"/>
    </source>
</evidence>
<evidence type="ECO:0000256" key="5">
    <source>
        <dbReference type="ARBA" id="ARBA00023136"/>
    </source>
</evidence>
<evidence type="ECO:0000313" key="10">
    <source>
        <dbReference type="Proteomes" id="UP000199093"/>
    </source>
</evidence>
<dbReference type="STRING" id="555512.SAMN04487993_1001210"/>
<feature type="transmembrane region" description="Helical" evidence="7">
    <location>
        <begin position="253"/>
        <end position="271"/>
    </location>
</feature>
<feature type="domain" description="EamA" evidence="8">
    <location>
        <begin position="140"/>
        <end position="265"/>
    </location>
</feature>
<dbReference type="EMBL" id="FNEJ01000001">
    <property type="protein sequence ID" value="SDI13677.1"/>
    <property type="molecule type" value="Genomic_DNA"/>
</dbReference>
<evidence type="ECO:0000256" key="6">
    <source>
        <dbReference type="SAM" id="MobiDB-lite"/>
    </source>
</evidence>
<keyword evidence="3 7" id="KW-0812">Transmembrane</keyword>
<evidence type="ECO:0000313" key="9">
    <source>
        <dbReference type="EMBL" id="SDI13677.1"/>
    </source>
</evidence>
<organism evidence="9 10">
    <name type="scientific">Salipiger marinus</name>
    <dbReference type="NCBI Taxonomy" id="555512"/>
    <lineage>
        <taxon>Bacteria</taxon>
        <taxon>Pseudomonadati</taxon>
        <taxon>Pseudomonadota</taxon>
        <taxon>Alphaproteobacteria</taxon>
        <taxon>Rhodobacterales</taxon>
        <taxon>Roseobacteraceae</taxon>
        <taxon>Salipiger</taxon>
    </lineage>
</organism>
<feature type="transmembrane region" description="Helical" evidence="7">
    <location>
        <begin position="113"/>
        <end position="131"/>
    </location>
</feature>
<evidence type="ECO:0000256" key="1">
    <source>
        <dbReference type="ARBA" id="ARBA00004141"/>
    </source>
</evidence>
<protein>
    <submittedName>
        <fullName evidence="9">Permease of the drug/metabolite transporter (DMT) superfamily</fullName>
    </submittedName>
</protein>
<accession>A0A1G8I492</accession>
<dbReference type="InterPro" id="IPR037185">
    <property type="entry name" value="EmrE-like"/>
</dbReference>
<keyword evidence="4 7" id="KW-1133">Transmembrane helix</keyword>
<feature type="compositionally biased region" description="Basic and acidic residues" evidence="6">
    <location>
        <begin position="285"/>
        <end position="296"/>
    </location>
</feature>
<feature type="transmembrane region" description="Helical" evidence="7">
    <location>
        <begin position="167"/>
        <end position="186"/>
    </location>
</feature>
<evidence type="ECO:0000256" key="2">
    <source>
        <dbReference type="ARBA" id="ARBA00009853"/>
    </source>
</evidence>
<dbReference type="InterPro" id="IPR000620">
    <property type="entry name" value="EamA_dom"/>
</dbReference>
<proteinExistence type="inferred from homology"/>
<dbReference type="PANTHER" id="PTHR22911">
    <property type="entry name" value="ACYL-MALONYL CONDENSING ENZYME-RELATED"/>
    <property type="match status" value="1"/>
</dbReference>
<reference evidence="9 10" key="1">
    <citation type="submission" date="2016-10" db="EMBL/GenBank/DDBJ databases">
        <authorList>
            <person name="de Groot N.N."/>
        </authorList>
    </citation>
    <scope>NUCLEOTIDE SEQUENCE [LARGE SCALE GENOMIC DNA]</scope>
    <source>
        <strain evidence="9 10">DSM 26424</strain>
    </source>
</reference>
<feature type="transmembrane region" description="Helical" evidence="7">
    <location>
        <begin position="228"/>
        <end position="247"/>
    </location>
</feature>
<keyword evidence="5 7" id="KW-0472">Membrane</keyword>
<feature type="domain" description="EamA" evidence="8">
    <location>
        <begin position="1"/>
        <end position="128"/>
    </location>
</feature>
<dbReference type="Gene3D" id="1.10.3730.20">
    <property type="match status" value="2"/>
</dbReference>
<evidence type="ECO:0000256" key="3">
    <source>
        <dbReference type="ARBA" id="ARBA00022692"/>
    </source>
</evidence>
<comment type="subcellular location">
    <subcellularLocation>
        <location evidence="1">Membrane</location>
        <topology evidence="1">Multi-pass membrane protein</topology>
    </subcellularLocation>
</comment>
<dbReference type="RefSeq" id="WP_089842962.1">
    <property type="nucleotide sequence ID" value="NZ_FNEJ01000001.1"/>
</dbReference>
<feature type="transmembrane region" description="Helical" evidence="7">
    <location>
        <begin position="27"/>
        <end position="44"/>
    </location>
</feature>
<dbReference type="Pfam" id="PF00892">
    <property type="entry name" value="EamA"/>
    <property type="match status" value="2"/>
</dbReference>
<keyword evidence="10" id="KW-1185">Reference proteome</keyword>
<feature type="transmembrane region" description="Helical" evidence="7">
    <location>
        <begin position="65"/>
        <end position="83"/>
    </location>
</feature>